<keyword evidence="1" id="KW-0808">Transferase</keyword>
<dbReference type="EMBL" id="VUJX02000006">
    <property type="protein sequence ID" value="KAL0935772.1"/>
    <property type="molecule type" value="Genomic_DNA"/>
</dbReference>
<sequence length="480" mass="52598">MATTLPHLAEWVQAQELQGPRMKDAPVFQRNLEETLDMRRTEHNLITLRKRHNQVDFSSNDFISLAASGMLRTAFFEELARHPGFKLGSTGSRLLDGNNDYIELVEREIAAFHGAESALVVNSGFEGNCAIFSTIPRPGDAVVYDELVHASVHEGMSRSSALSRTSFRHNDVDSFRDTLEAVRDSQPMIERGQRCIIIAVETIYSMDGDVCPLAEMVDIVKELFPKGNAQFVVDEAHSTGIVGDKGIGLVGMLGLQNDIAIRLHTFSKALASSGGVILSNKTVRTMLVNHARPLFFTASPSFPTLAAIRSGYGLLKSGKTAPAQQRLQDLLKLFFRTITSHPVWEAANDAGVLRVPLADDWETRPFQTQIVPVITEARHNYFLSLHLQLLNYFAFPIDPPVVPKGTSRVRLVFKATNSEEEVTGVADAICEWAQEMLDIKKSGNAGQLPKAARTVFSFIADTAGANGTNGTNGTNGSKGF</sequence>
<evidence type="ECO:0000313" key="1">
    <source>
        <dbReference type="EMBL" id="KAL0935772.1"/>
    </source>
</evidence>
<organism evidence="1 2">
    <name type="scientific">Colletotrichum truncatum</name>
    <name type="common">Anthracnose fungus</name>
    <name type="synonym">Colletotrichum capsici</name>
    <dbReference type="NCBI Taxonomy" id="5467"/>
    <lineage>
        <taxon>Eukaryota</taxon>
        <taxon>Fungi</taxon>
        <taxon>Dikarya</taxon>
        <taxon>Ascomycota</taxon>
        <taxon>Pezizomycotina</taxon>
        <taxon>Sordariomycetes</taxon>
        <taxon>Hypocreomycetidae</taxon>
        <taxon>Glomerellales</taxon>
        <taxon>Glomerellaceae</taxon>
        <taxon>Colletotrichum</taxon>
        <taxon>Colletotrichum truncatum species complex</taxon>
    </lineage>
</organism>
<name>A0ACC3YV76_COLTU</name>
<proteinExistence type="predicted"/>
<accession>A0ACC3YV76</accession>
<gene>
    <name evidence="1" type="ORF">CTRU02_210363</name>
</gene>
<comment type="caution">
    <text evidence="1">The sequence shown here is derived from an EMBL/GenBank/DDBJ whole genome shotgun (WGS) entry which is preliminary data.</text>
</comment>
<reference evidence="1 2" key="1">
    <citation type="journal article" date="2020" name="Phytopathology">
        <title>Genome Sequence Resources of Colletotrichum truncatum, C. plurivorum, C. musicola, and C. sojae: Four Species Pathogenic to Soybean (Glycine max).</title>
        <authorList>
            <person name="Rogerio F."/>
            <person name="Boufleur T.R."/>
            <person name="Ciampi-Guillardi M."/>
            <person name="Sukno S.A."/>
            <person name="Thon M.R."/>
            <person name="Massola Junior N.S."/>
            <person name="Baroncelli R."/>
        </authorList>
    </citation>
    <scope>NUCLEOTIDE SEQUENCE [LARGE SCALE GENOMIC DNA]</scope>
    <source>
        <strain evidence="1 2">CMES1059</strain>
    </source>
</reference>
<evidence type="ECO:0000313" key="2">
    <source>
        <dbReference type="Proteomes" id="UP000805649"/>
    </source>
</evidence>
<protein>
    <submittedName>
        <fullName evidence="1">Class II aminotransferase 8-amino-7-oxononanoate synthase</fullName>
    </submittedName>
</protein>
<keyword evidence="2" id="KW-1185">Reference proteome</keyword>
<dbReference type="Proteomes" id="UP000805649">
    <property type="component" value="Unassembled WGS sequence"/>
</dbReference>
<keyword evidence="1" id="KW-0032">Aminotransferase</keyword>